<dbReference type="AlphaFoldDB" id="A0A1T4MNC2"/>
<name>A0A1T4MNC2_9BACT</name>
<evidence type="ECO:0008006" key="3">
    <source>
        <dbReference type="Google" id="ProtNLM"/>
    </source>
</evidence>
<organism evidence="1 2">
    <name type="scientific">Sediminibacterium ginsengisoli</name>
    <dbReference type="NCBI Taxonomy" id="413434"/>
    <lineage>
        <taxon>Bacteria</taxon>
        <taxon>Pseudomonadati</taxon>
        <taxon>Bacteroidota</taxon>
        <taxon>Chitinophagia</taxon>
        <taxon>Chitinophagales</taxon>
        <taxon>Chitinophagaceae</taxon>
        <taxon>Sediminibacterium</taxon>
    </lineage>
</organism>
<evidence type="ECO:0000313" key="2">
    <source>
        <dbReference type="Proteomes" id="UP000190888"/>
    </source>
</evidence>
<dbReference type="RefSeq" id="WP_078830943.1">
    <property type="nucleotide sequence ID" value="NZ_FUWH01000003.1"/>
</dbReference>
<dbReference type="Gene3D" id="2.180.10.10">
    <property type="entry name" value="RHS repeat-associated core"/>
    <property type="match status" value="1"/>
</dbReference>
<gene>
    <name evidence="1" type="ORF">SAMN04488132_103481</name>
</gene>
<sequence>MKKSALFILILFQVAIGFAQKYDPFKSIGKKSKVLTAYGDRFVEDFDYDTIQRIGSVLFNIKTKQIVELLPDEKIFKKYSNNSSASRWYQVDPLAEKGKNISYSPYTFVLNNPISYADNDGRDAVKVIDAQNKTITITAVYYVATAKGFKGDPMVGYNAKDVERLNKSINSELNGGNGYKVSEGDYAGYTVKFNLTFKDGGTLDNSKEASAGEAMDGHPIGNSFTVVDGNRIAYFKEKENEDDGTTSQVGGATRASKEIMMNSNTDTKRNRIHEIFHTLFFNQDGAAKGIGSYSRADYPNQADINTLINNTKLPAVEKKKDDEKQ</sequence>
<accession>A0A1T4MNC2</accession>
<dbReference type="OrthoDB" id="639052at2"/>
<keyword evidence="2" id="KW-1185">Reference proteome</keyword>
<dbReference type="EMBL" id="FUWH01000003">
    <property type="protein sequence ID" value="SJZ68512.1"/>
    <property type="molecule type" value="Genomic_DNA"/>
</dbReference>
<protein>
    <recommendedName>
        <fullName evidence="3">RHS repeat-associated core domain-containing protein</fullName>
    </recommendedName>
</protein>
<evidence type="ECO:0000313" key="1">
    <source>
        <dbReference type="EMBL" id="SJZ68512.1"/>
    </source>
</evidence>
<dbReference type="Proteomes" id="UP000190888">
    <property type="component" value="Unassembled WGS sequence"/>
</dbReference>
<reference evidence="1 2" key="1">
    <citation type="submission" date="2017-02" db="EMBL/GenBank/DDBJ databases">
        <authorList>
            <person name="Peterson S.W."/>
        </authorList>
    </citation>
    <scope>NUCLEOTIDE SEQUENCE [LARGE SCALE GENOMIC DNA]</scope>
    <source>
        <strain evidence="1 2">DSM 22335</strain>
    </source>
</reference>
<dbReference type="STRING" id="413434.SAMN04488132_103481"/>
<proteinExistence type="predicted"/>